<protein>
    <recommendedName>
        <fullName evidence="2">Zn(2)-C6 fungal-type domain-containing protein</fullName>
    </recommendedName>
</protein>
<keyword evidence="1" id="KW-0539">Nucleus</keyword>
<dbReference type="Gene3D" id="4.10.240.10">
    <property type="entry name" value="Zn(2)-C6 fungal-type DNA-binding domain"/>
    <property type="match status" value="1"/>
</dbReference>
<dbReference type="GO" id="GO:0008270">
    <property type="term" value="F:zinc ion binding"/>
    <property type="evidence" value="ECO:0007669"/>
    <property type="project" value="InterPro"/>
</dbReference>
<dbReference type="GO" id="GO:0000981">
    <property type="term" value="F:DNA-binding transcription factor activity, RNA polymerase II-specific"/>
    <property type="evidence" value="ECO:0007669"/>
    <property type="project" value="InterPro"/>
</dbReference>
<reference evidence="3" key="1">
    <citation type="journal article" date="2020" name="Stud. Mycol.">
        <title>101 Dothideomycetes genomes: a test case for predicting lifestyles and emergence of pathogens.</title>
        <authorList>
            <person name="Haridas S."/>
            <person name="Albert R."/>
            <person name="Binder M."/>
            <person name="Bloem J."/>
            <person name="Labutti K."/>
            <person name="Salamov A."/>
            <person name="Andreopoulos B."/>
            <person name="Baker S."/>
            <person name="Barry K."/>
            <person name="Bills G."/>
            <person name="Bluhm B."/>
            <person name="Cannon C."/>
            <person name="Castanera R."/>
            <person name="Culley D."/>
            <person name="Daum C."/>
            <person name="Ezra D."/>
            <person name="Gonzalez J."/>
            <person name="Henrissat B."/>
            <person name="Kuo A."/>
            <person name="Liang C."/>
            <person name="Lipzen A."/>
            <person name="Lutzoni F."/>
            <person name="Magnuson J."/>
            <person name="Mondo S."/>
            <person name="Nolan M."/>
            <person name="Ohm R."/>
            <person name="Pangilinan J."/>
            <person name="Park H.-J."/>
            <person name="Ramirez L."/>
            <person name="Alfaro M."/>
            <person name="Sun H."/>
            <person name="Tritt A."/>
            <person name="Yoshinaga Y."/>
            <person name="Zwiers L.-H."/>
            <person name="Turgeon B."/>
            <person name="Goodwin S."/>
            <person name="Spatafora J."/>
            <person name="Crous P."/>
            <person name="Grigoriev I."/>
        </authorList>
    </citation>
    <scope>NUCLEOTIDE SEQUENCE</scope>
    <source>
        <strain evidence="3">CBS 113818</strain>
    </source>
</reference>
<evidence type="ECO:0000313" key="3">
    <source>
        <dbReference type="EMBL" id="KAF2819626.1"/>
    </source>
</evidence>
<dbReference type="SMART" id="SM00066">
    <property type="entry name" value="GAL4"/>
    <property type="match status" value="1"/>
</dbReference>
<gene>
    <name evidence="3" type="ORF">CC86DRAFT_362582</name>
</gene>
<dbReference type="CDD" id="cd00067">
    <property type="entry name" value="GAL4"/>
    <property type="match status" value="1"/>
</dbReference>
<dbReference type="Proteomes" id="UP000799424">
    <property type="component" value="Unassembled WGS sequence"/>
</dbReference>
<evidence type="ECO:0000256" key="1">
    <source>
        <dbReference type="ARBA" id="ARBA00023242"/>
    </source>
</evidence>
<dbReference type="EMBL" id="MU006244">
    <property type="protein sequence ID" value="KAF2819626.1"/>
    <property type="molecule type" value="Genomic_DNA"/>
</dbReference>
<evidence type="ECO:0000259" key="2">
    <source>
        <dbReference type="PROSITE" id="PS50048"/>
    </source>
</evidence>
<dbReference type="PANTHER" id="PTHR47657">
    <property type="entry name" value="STEROL REGULATORY ELEMENT-BINDING PROTEIN ECM22"/>
    <property type="match status" value="1"/>
</dbReference>
<proteinExistence type="predicted"/>
<dbReference type="PROSITE" id="PS50048">
    <property type="entry name" value="ZN2_CY6_FUNGAL_2"/>
    <property type="match status" value="1"/>
</dbReference>
<accession>A0A6A6ZF52</accession>
<dbReference type="Pfam" id="PF00172">
    <property type="entry name" value="Zn_clus"/>
    <property type="match status" value="1"/>
</dbReference>
<sequence length="524" mass="58904">MPTVVSRPLAQGQRKRRTHAKSRRGCGNCKLRGVKCDELRPHCMKCKLYGVECNYGGAKTSLQLSAQGSFQVDLMPSASAEQLIGLSGTTTGERNVWSDHVPSHCDNGALLVNHRNPENEVSGMQSTFYTSADQSREPPESFPSPISVISPNATMAATIDDLLQLSSPAVHHQPDSKTSWSSPTPFWHFSTAHFEILSRFRERTALTIGDKRIAPAYRDCVCHLAVSNAFLMHMLLGLTLMHDADLETTCSPISSKRHKHAGLQHWNTGSKLFSRLLSKPISPAHRDAIWATGVIIGATSFWFVNSDNVEEVWPLKPAEPDDLAWLRLGEGKKSLWRLADPTRPDSIFYQIMKDKAPHCPSLPAWIIAQDTTILIPQHLQRIFDITPTSTIENNVYHLPLFILSRVQRVRLTHANVLSFLYFTAFITPELLQLLEVKDPRAIFVLGWWFKIIEDGDLWWMVSRAKIEGRAVRIWLQREDTKYGLGQVLDDLTRKSASQMDEGFGLPISIWAHDWQTDKSLTAAG</sequence>
<dbReference type="PANTHER" id="PTHR47657:SF11">
    <property type="entry name" value="FINGER DOMAIN PROTEIN, PUTATIVE (AFU_ORTHOLOGUE AFUA_1G01650)-RELATED"/>
    <property type="match status" value="1"/>
</dbReference>
<evidence type="ECO:0000313" key="4">
    <source>
        <dbReference type="Proteomes" id="UP000799424"/>
    </source>
</evidence>
<dbReference type="SUPFAM" id="SSF57701">
    <property type="entry name" value="Zn2/Cys6 DNA-binding domain"/>
    <property type="match status" value="1"/>
</dbReference>
<dbReference type="InterPro" id="IPR052400">
    <property type="entry name" value="Zn2-C6_fungal_TF"/>
</dbReference>
<dbReference type="AlphaFoldDB" id="A0A6A6ZF52"/>
<dbReference type="InterPro" id="IPR001138">
    <property type="entry name" value="Zn2Cys6_DnaBD"/>
</dbReference>
<feature type="domain" description="Zn(2)-C6 fungal-type" evidence="2">
    <location>
        <begin position="25"/>
        <end position="55"/>
    </location>
</feature>
<dbReference type="OrthoDB" id="416217at2759"/>
<dbReference type="InterPro" id="IPR036864">
    <property type="entry name" value="Zn2-C6_fun-type_DNA-bd_sf"/>
</dbReference>
<keyword evidence="4" id="KW-1185">Reference proteome</keyword>
<name>A0A6A6ZF52_9PLEO</name>
<organism evidence="3 4">
    <name type="scientific">Ophiobolus disseminans</name>
    <dbReference type="NCBI Taxonomy" id="1469910"/>
    <lineage>
        <taxon>Eukaryota</taxon>
        <taxon>Fungi</taxon>
        <taxon>Dikarya</taxon>
        <taxon>Ascomycota</taxon>
        <taxon>Pezizomycotina</taxon>
        <taxon>Dothideomycetes</taxon>
        <taxon>Pleosporomycetidae</taxon>
        <taxon>Pleosporales</taxon>
        <taxon>Pleosporineae</taxon>
        <taxon>Phaeosphaeriaceae</taxon>
        <taxon>Ophiobolus</taxon>
    </lineage>
</organism>